<name>F2UAY5_SALR5</name>
<accession>F2UAY5</accession>
<feature type="region of interest" description="Disordered" evidence="1">
    <location>
        <begin position="390"/>
        <end position="425"/>
    </location>
</feature>
<feature type="region of interest" description="Disordered" evidence="1">
    <location>
        <begin position="1"/>
        <end position="68"/>
    </location>
</feature>
<dbReference type="Pfam" id="PF01585">
    <property type="entry name" value="G-patch"/>
    <property type="match status" value="1"/>
</dbReference>
<dbReference type="STRING" id="946362.F2UAY5"/>
<dbReference type="OrthoDB" id="21470at2759"/>
<feature type="compositionally biased region" description="Basic residues" evidence="1">
    <location>
        <begin position="1"/>
        <end position="29"/>
    </location>
</feature>
<protein>
    <recommendedName>
        <fullName evidence="2">G-patch domain-containing protein</fullName>
    </recommendedName>
</protein>
<organism evidence="4">
    <name type="scientific">Salpingoeca rosetta (strain ATCC 50818 / BSB-021)</name>
    <dbReference type="NCBI Taxonomy" id="946362"/>
    <lineage>
        <taxon>Eukaryota</taxon>
        <taxon>Choanoflagellata</taxon>
        <taxon>Craspedida</taxon>
        <taxon>Salpingoecidae</taxon>
        <taxon>Salpingoeca</taxon>
    </lineage>
</organism>
<dbReference type="SMART" id="SM00443">
    <property type="entry name" value="G_patch"/>
    <property type="match status" value="1"/>
</dbReference>
<feature type="region of interest" description="Disordered" evidence="1">
    <location>
        <begin position="197"/>
        <end position="219"/>
    </location>
</feature>
<evidence type="ECO:0000313" key="3">
    <source>
        <dbReference type="EMBL" id="EGD73998.1"/>
    </source>
</evidence>
<dbReference type="InterPro" id="IPR000467">
    <property type="entry name" value="G_patch_dom"/>
</dbReference>
<feature type="compositionally biased region" description="Acidic residues" evidence="1">
    <location>
        <begin position="142"/>
        <end position="153"/>
    </location>
</feature>
<evidence type="ECO:0000256" key="1">
    <source>
        <dbReference type="SAM" id="MobiDB-lite"/>
    </source>
</evidence>
<feature type="region of interest" description="Disordered" evidence="1">
    <location>
        <begin position="337"/>
        <end position="358"/>
    </location>
</feature>
<dbReference type="InterPro" id="IPR051189">
    <property type="entry name" value="Splicing_assoc_domain"/>
</dbReference>
<dbReference type="GO" id="GO:0003676">
    <property type="term" value="F:nucleic acid binding"/>
    <property type="evidence" value="ECO:0007669"/>
    <property type="project" value="InterPro"/>
</dbReference>
<dbReference type="KEGG" id="sre:PTSG_05695"/>
<keyword evidence="4" id="KW-1185">Reference proteome</keyword>
<gene>
    <name evidence="3" type="ORF">PTSG_05695</name>
</gene>
<dbReference type="RefSeq" id="XP_004993561.1">
    <property type="nucleotide sequence ID" value="XM_004993504.1"/>
</dbReference>
<dbReference type="eggNOG" id="KOG0154">
    <property type="taxonomic scope" value="Eukaryota"/>
</dbReference>
<dbReference type="GeneID" id="16074138"/>
<dbReference type="Proteomes" id="UP000007799">
    <property type="component" value="Unassembled WGS sequence"/>
</dbReference>
<feature type="compositionally biased region" description="Polar residues" evidence="1">
    <location>
        <begin position="31"/>
        <end position="43"/>
    </location>
</feature>
<evidence type="ECO:0000259" key="2">
    <source>
        <dbReference type="PROSITE" id="PS50174"/>
    </source>
</evidence>
<feature type="compositionally biased region" description="Low complexity" evidence="1">
    <location>
        <begin position="339"/>
        <end position="358"/>
    </location>
</feature>
<dbReference type="PANTHER" id="PTHR14195">
    <property type="entry name" value="G PATCH DOMAIN CONTAINING PROTEIN 2"/>
    <property type="match status" value="1"/>
</dbReference>
<feature type="region of interest" description="Disordered" evidence="1">
    <location>
        <begin position="131"/>
        <end position="164"/>
    </location>
</feature>
<evidence type="ECO:0000313" key="4">
    <source>
        <dbReference type="Proteomes" id="UP000007799"/>
    </source>
</evidence>
<proteinExistence type="predicted"/>
<feature type="domain" description="G-patch" evidence="2">
    <location>
        <begin position="427"/>
        <end position="472"/>
    </location>
</feature>
<dbReference type="InParanoid" id="F2UAY5"/>
<reference evidence="3" key="1">
    <citation type="submission" date="2009-08" db="EMBL/GenBank/DDBJ databases">
        <title>Annotation of Salpingoeca rosetta.</title>
        <authorList>
            <consortium name="The Broad Institute Genome Sequencing Platform"/>
            <person name="Russ C."/>
            <person name="Cuomo C."/>
            <person name="Burger G."/>
            <person name="Gray M.W."/>
            <person name="Holland P.W.H."/>
            <person name="King N."/>
            <person name="Lang F.B.F."/>
            <person name="Roger A.J."/>
            <person name="Ruiz-Trillo I."/>
            <person name="Young S.K."/>
            <person name="Zeng Q."/>
            <person name="Gargeya S."/>
            <person name="Alvarado L."/>
            <person name="Berlin A."/>
            <person name="Chapman S.B."/>
            <person name="Chen Z."/>
            <person name="Freedman E."/>
            <person name="Gellesch M."/>
            <person name="Goldberg J."/>
            <person name="Griggs A."/>
            <person name="Gujja S."/>
            <person name="Heilman E."/>
            <person name="Heiman D."/>
            <person name="Howarth C."/>
            <person name="Mehta T."/>
            <person name="Neiman D."/>
            <person name="Pearson M."/>
            <person name="Roberts A."/>
            <person name="Saif S."/>
            <person name="Shea T."/>
            <person name="Shenoy N."/>
            <person name="Sisk P."/>
            <person name="Stolte C."/>
            <person name="Sykes S."/>
            <person name="White J."/>
            <person name="Yandava C."/>
            <person name="Haas B."/>
            <person name="Nusbaum C."/>
            <person name="Birren B."/>
        </authorList>
    </citation>
    <scope>NUCLEOTIDE SEQUENCE [LARGE SCALE GENOMIC DNA]</scope>
    <source>
        <strain evidence="3">ATCC 50818</strain>
    </source>
</reference>
<sequence>MGGKRHGRSGRGQSKRSKRSYGKRGRKQRSPPSNGSHHTNVNSLPAEWREDDAATDSEANDYAVHASDVSESEMLECVSKMMMSVNVDGTQAKELETVVTTLRDLSSPSAVQSTLAVPAIPATGLFGRRLRTGTVDQLTQDSGDEADESEGGESDDKSDGMDMADADTLPLHIQQHQQRQQQEELGQPASIQLIQSPQRLGDQHQHHHHQQQLSGNADGTKAYYYNGMLSSEPYSRAGVHPRHGSRSSSRHRPNFDAVLCAFQDFLQMDHCKVLVFPSMPRSLCRKIDNVATAFKLDVCVRGKGKHRSPIVSKTGFTSCPPQATLEALELAWEVDDKPSASARHAPSSSSSSSSSSLSLRRSGRITVAAASSSSILGPAAAMRGAAAAGTRAAAGRGGGRRRGGGGGGRIGARGSERVGADAQPIGQANVGHQLLQRMGWDPGRGLGRDGMGMKEPISAHIRRGRKGFGGAA</sequence>
<dbReference type="PROSITE" id="PS50174">
    <property type="entry name" value="G_PATCH"/>
    <property type="match status" value="1"/>
</dbReference>
<dbReference type="EMBL" id="GL832967">
    <property type="protein sequence ID" value="EGD73998.1"/>
    <property type="molecule type" value="Genomic_DNA"/>
</dbReference>
<dbReference type="AlphaFoldDB" id="F2UAY5"/>